<dbReference type="Proteomes" id="UP000299102">
    <property type="component" value="Unassembled WGS sequence"/>
</dbReference>
<evidence type="ECO:0000256" key="1">
    <source>
        <dbReference type="SAM" id="MobiDB-lite"/>
    </source>
</evidence>
<organism evidence="2 3">
    <name type="scientific">Eumeta variegata</name>
    <name type="common">Bagworm moth</name>
    <name type="synonym">Eumeta japonica</name>
    <dbReference type="NCBI Taxonomy" id="151549"/>
    <lineage>
        <taxon>Eukaryota</taxon>
        <taxon>Metazoa</taxon>
        <taxon>Ecdysozoa</taxon>
        <taxon>Arthropoda</taxon>
        <taxon>Hexapoda</taxon>
        <taxon>Insecta</taxon>
        <taxon>Pterygota</taxon>
        <taxon>Neoptera</taxon>
        <taxon>Endopterygota</taxon>
        <taxon>Lepidoptera</taxon>
        <taxon>Glossata</taxon>
        <taxon>Ditrysia</taxon>
        <taxon>Tineoidea</taxon>
        <taxon>Psychidae</taxon>
        <taxon>Oiketicinae</taxon>
        <taxon>Eumeta</taxon>
    </lineage>
</organism>
<accession>A0A4C2A0J7</accession>
<evidence type="ECO:0000313" key="2">
    <source>
        <dbReference type="EMBL" id="GBP92495.1"/>
    </source>
</evidence>
<sequence>MRALLRKTFNAPGEGNRKRQSESECVALEHMRVVYRPVRTLATSSVQYSNARGREKERYSKVESRREKESESVDFVSHVFRNCHVRRKTQFLPLPIFISTLRSFTSSARRDSTHYFFVPPMSSVP</sequence>
<name>A0A4C2A0J7_EUMVA</name>
<keyword evidence="3" id="KW-1185">Reference proteome</keyword>
<evidence type="ECO:0000313" key="3">
    <source>
        <dbReference type="Proteomes" id="UP000299102"/>
    </source>
</evidence>
<dbReference type="AlphaFoldDB" id="A0A4C2A0J7"/>
<proteinExistence type="predicted"/>
<dbReference type="EMBL" id="BGZK01002278">
    <property type="protein sequence ID" value="GBP92495.1"/>
    <property type="molecule type" value="Genomic_DNA"/>
</dbReference>
<feature type="region of interest" description="Disordered" evidence="1">
    <location>
        <begin position="1"/>
        <end position="22"/>
    </location>
</feature>
<gene>
    <name evidence="2" type="ORF">EVAR_67550_1</name>
</gene>
<protein>
    <submittedName>
        <fullName evidence="2">Uncharacterized protein</fullName>
    </submittedName>
</protein>
<reference evidence="2 3" key="1">
    <citation type="journal article" date="2019" name="Commun. Biol.">
        <title>The bagworm genome reveals a unique fibroin gene that provides high tensile strength.</title>
        <authorList>
            <person name="Kono N."/>
            <person name="Nakamura H."/>
            <person name="Ohtoshi R."/>
            <person name="Tomita M."/>
            <person name="Numata K."/>
            <person name="Arakawa K."/>
        </authorList>
    </citation>
    <scope>NUCLEOTIDE SEQUENCE [LARGE SCALE GENOMIC DNA]</scope>
</reference>
<comment type="caution">
    <text evidence="2">The sequence shown here is derived from an EMBL/GenBank/DDBJ whole genome shotgun (WGS) entry which is preliminary data.</text>
</comment>